<dbReference type="InterPro" id="IPR000719">
    <property type="entry name" value="Prot_kinase_dom"/>
</dbReference>
<feature type="domain" description="Protein kinase" evidence="10">
    <location>
        <begin position="24"/>
        <end position="284"/>
    </location>
</feature>
<evidence type="ECO:0000256" key="2">
    <source>
        <dbReference type="ARBA" id="ARBA00022527"/>
    </source>
</evidence>
<evidence type="ECO:0000313" key="12">
    <source>
        <dbReference type="Proteomes" id="UP000326354"/>
    </source>
</evidence>
<evidence type="ECO:0000256" key="5">
    <source>
        <dbReference type="ARBA" id="ARBA00022777"/>
    </source>
</evidence>
<evidence type="ECO:0000256" key="4">
    <source>
        <dbReference type="ARBA" id="ARBA00022741"/>
    </source>
</evidence>
<dbReference type="EMBL" id="AP019860">
    <property type="protein sequence ID" value="BBM85611.1"/>
    <property type="molecule type" value="Genomic_DNA"/>
</dbReference>
<dbReference type="InterPro" id="IPR011009">
    <property type="entry name" value="Kinase-like_dom_sf"/>
</dbReference>
<keyword evidence="9" id="KW-0472">Membrane</keyword>
<dbReference type="RefSeq" id="WP_151969705.1">
    <property type="nucleotide sequence ID" value="NZ_AP019860.1"/>
</dbReference>
<gene>
    <name evidence="11" type="ORF">UABAM_03985</name>
</gene>
<dbReference type="Gene3D" id="3.30.200.20">
    <property type="entry name" value="Phosphorylase Kinase, domain 1"/>
    <property type="match status" value="1"/>
</dbReference>
<dbReference type="CDD" id="cd14014">
    <property type="entry name" value="STKc_PknB_like"/>
    <property type="match status" value="1"/>
</dbReference>
<evidence type="ECO:0000256" key="7">
    <source>
        <dbReference type="PROSITE-ProRule" id="PRU10141"/>
    </source>
</evidence>
<dbReference type="SUPFAM" id="SSF56112">
    <property type="entry name" value="Protein kinase-like (PK-like)"/>
    <property type="match status" value="1"/>
</dbReference>
<dbReference type="GO" id="GO:0005524">
    <property type="term" value="F:ATP binding"/>
    <property type="evidence" value="ECO:0007669"/>
    <property type="project" value="UniProtKB-UniRule"/>
</dbReference>
<organism evidence="11 12">
    <name type="scientific">Uabimicrobium amorphum</name>
    <dbReference type="NCBI Taxonomy" id="2596890"/>
    <lineage>
        <taxon>Bacteria</taxon>
        <taxon>Pseudomonadati</taxon>
        <taxon>Planctomycetota</taxon>
        <taxon>Candidatus Uabimicrobiia</taxon>
        <taxon>Candidatus Uabimicrobiales</taxon>
        <taxon>Candidatus Uabimicrobiaceae</taxon>
        <taxon>Candidatus Uabimicrobium</taxon>
    </lineage>
</organism>
<feature type="binding site" evidence="7">
    <location>
        <position position="53"/>
    </location>
    <ligand>
        <name>ATP</name>
        <dbReference type="ChEBI" id="CHEBI:30616"/>
    </ligand>
</feature>
<keyword evidence="5 11" id="KW-0418">Kinase</keyword>
<sequence length="388" mass="44321">MSQQENKPNERYAHFIGKTVGDRYQVKMFIGKGGMAIVFKGFDVKLNRIVAIKVVDLKTLQKGNKQRLINEAHAIAQLNHPYIIQIYDIVEEQGHGYIVMQFVDGFNFETLLKNNNFTWKQIATIIKNIAHAVFYAHKKGLIHRDIKTSNILISAKENRCYLMDFGLVTNAHDDTRLTPEGAIVGTPDFMSPEQAKGESIDHRADIYSLGVVMYEALTKERCITATNSFAAIIQIVQEKPIPPREINSEIPPALEAICLKAMEKNREDRYQTALEMVKQLEGFLLAQKRALEEPIAAATPQFQESKTQIVNINEKKTQIVDLSKKKTQIVDLSKTKRNKLTSRNKMTSRTRKSKKYARKHRKNQNEYLGIWIVIISILVILIIVSQLQ</sequence>
<dbReference type="PROSITE" id="PS00108">
    <property type="entry name" value="PROTEIN_KINASE_ST"/>
    <property type="match status" value="1"/>
</dbReference>
<feature type="transmembrane region" description="Helical" evidence="9">
    <location>
        <begin position="368"/>
        <end position="387"/>
    </location>
</feature>
<feature type="region of interest" description="Disordered" evidence="8">
    <location>
        <begin position="338"/>
        <end position="359"/>
    </location>
</feature>
<dbReference type="InterPro" id="IPR008271">
    <property type="entry name" value="Ser/Thr_kinase_AS"/>
</dbReference>
<dbReference type="FunFam" id="1.10.510.10:FF:000021">
    <property type="entry name" value="Serine/threonine protein kinase"/>
    <property type="match status" value="1"/>
</dbReference>
<dbReference type="GO" id="GO:0004674">
    <property type="term" value="F:protein serine/threonine kinase activity"/>
    <property type="evidence" value="ECO:0007669"/>
    <property type="project" value="UniProtKB-KW"/>
</dbReference>
<name>A0A5S9IQ42_UABAM</name>
<dbReference type="AlphaFoldDB" id="A0A5S9IQ42"/>
<dbReference type="Pfam" id="PF00069">
    <property type="entry name" value="Pkinase"/>
    <property type="match status" value="1"/>
</dbReference>
<keyword evidence="9" id="KW-1133">Transmembrane helix</keyword>
<dbReference type="Proteomes" id="UP000326354">
    <property type="component" value="Chromosome"/>
</dbReference>
<protein>
    <recommendedName>
        <fullName evidence="1">non-specific serine/threonine protein kinase</fullName>
        <ecNumber evidence="1">2.7.11.1</ecNumber>
    </recommendedName>
</protein>
<dbReference type="InterPro" id="IPR017441">
    <property type="entry name" value="Protein_kinase_ATP_BS"/>
</dbReference>
<dbReference type="PANTHER" id="PTHR43289:SF6">
    <property type="entry name" value="SERINE_THREONINE-PROTEIN KINASE NEKL-3"/>
    <property type="match status" value="1"/>
</dbReference>
<reference evidence="11 12" key="1">
    <citation type="submission" date="2019-08" db="EMBL/GenBank/DDBJ databases">
        <title>Complete genome sequence of Candidatus Uab amorphum.</title>
        <authorList>
            <person name="Shiratori T."/>
            <person name="Suzuki S."/>
            <person name="Kakizawa Y."/>
            <person name="Ishida K."/>
        </authorList>
    </citation>
    <scope>NUCLEOTIDE SEQUENCE [LARGE SCALE GENOMIC DNA]</scope>
    <source>
        <strain evidence="11 12">SRT547</strain>
    </source>
</reference>
<evidence type="ECO:0000256" key="3">
    <source>
        <dbReference type="ARBA" id="ARBA00022679"/>
    </source>
</evidence>
<dbReference type="SMART" id="SM00220">
    <property type="entry name" value="S_TKc"/>
    <property type="match status" value="1"/>
</dbReference>
<keyword evidence="4 7" id="KW-0547">Nucleotide-binding</keyword>
<evidence type="ECO:0000256" key="9">
    <source>
        <dbReference type="SAM" id="Phobius"/>
    </source>
</evidence>
<keyword evidence="2" id="KW-0723">Serine/threonine-protein kinase</keyword>
<dbReference type="EC" id="2.7.11.1" evidence="1"/>
<evidence type="ECO:0000256" key="8">
    <source>
        <dbReference type="SAM" id="MobiDB-lite"/>
    </source>
</evidence>
<keyword evidence="3" id="KW-0808">Transferase</keyword>
<dbReference type="Gene3D" id="1.10.510.10">
    <property type="entry name" value="Transferase(Phosphotransferase) domain 1"/>
    <property type="match status" value="1"/>
</dbReference>
<proteinExistence type="predicted"/>
<evidence type="ECO:0000313" key="11">
    <source>
        <dbReference type="EMBL" id="BBM85611.1"/>
    </source>
</evidence>
<keyword evidence="12" id="KW-1185">Reference proteome</keyword>
<accession>A0A5S9IQ42</accession>
<keyword evidence="9" id="KW-0812">Transmembrane</keyword>
<evidence type="ECO:0000256" key="6">
    <source>
        <dbReference type="ARBA" id="ARBA00022840"/>
    </source>
</evidence>
<keyword evidence="6 7" id="KW-0067">ATP-binding</keyword>
<dbReference type="PROSITE" id="PS50011">
    <property type="entry name" value="PROTEIN_KINASE_DOM"/>
    <property type="match status" value="1"/>
</dbReference>
<dbReference type="PANTHER" id="PTHR43289">
    <property type="entry name" value="MITOGEN-ACTIVATED PROTEIN KINASE KINASE KINASE 20-RELATED"/>
    <property type="match status" value="1"/>
</dbReference>
<evidence type="ECO:0000256" key="1">
    <source>
        <dbReference type="ARBA" id="ARBA00012513"/>
    </source>
</evidence>
<dbReference type="PROSITE" id="PS00107">
    <property type="entry name" value="PROTEIN_KINASE_ATP"/>
    <property type="match status" value="1"/>
</dbReference>
<dbReference type="OrthoDB" id="6111975at2"/>
<evidence type="ECO:0000259" key="10">
    <source>
        <dbReference type="PROSITE" id="PS50011"/>
    </source>
</evidence>
<dbReference type="KEGG" id="uam:UABAM_03985"/>